<feature type="chain" id="PRO_5012358157" description="DUF4352 domain-containing protein" evidence="3">
    <location>
        <begin position="28"/>
        <end position="210"/>
    </location>
</feature>
<evidence type="ECO:0000313" key="5">
    <source>
        <dbReference type="EMBL" id="ATL26081.1"/>
    </source>
</evidence>
<dbReference type="InterPro" id="IPR029051">
    <property type="entry name" value="DUF4352"/>
</dbReference>
<name>A0A291Q2W7_9ACTN</name>
<sequence length="210" mass="22182">MRTARTIRVRNVAAAVLALGALTGLTACVGGDDEVSTKPKAHASADEKKTDEQPATDADAQEADAKDAKKDEVAKVGDTIELTGMDKGSKLDVTAVKVVDNAKSSDEFTAPESGKRWLAVQFQLVNTGTKAYADSPQNGAQLADSQGQQFQTTFADITAGPSMSSDVKLRPGAKALGWITFELPKASKADVVQFAMDSGFSDKTGEWRLK</sequence>
<evidence type="ECO:0000256" key="1">
    <source>
        <dbReference type="ARBA" id="ARBA00022729"/>
    </source>
</evidence>
<dbReference type="EMBL" id="CP022685">
    <property type="protein sequence ID" value="ATL26081.1"/>
    <property type="molecule type" value="Genomic_DNA"/>
</dbReference>
<dbReference type="Gene3D" id="2.60.40.1240">
    <property type="match status" value="1"/>
</dbReference>
<feature type="signal peptide" evidence="3">
    <location>
        <begin position="1"/>
        <end position="27"/>
    </location>
</feature>
<feature type="region of interest" description="Disordered" evidence="2">
    <location>
        <begin position="30"/>
        <end position="73"/>
    </location>
</feature>
<evidence type="ECO:0000256" key="3">
    <source>
        <dbReference type="SAM" id="SignalP"/>
    </source>
</evidence>
<evidence type="ECO:0000313" key="6">
    <source>
        <dbReference type="Proteomes" id="UP000221011"/>
    </source>
</evidence>
<evidence type="ECO:0000259" key="4">
    <source>
        <dbReference type="Pfam" id="PF11611"/>
    </source>
</evidence>
<keyword evidence="1 3" id="KW-0732">Signal</keyword>
<dbReference type="Proteomes" id="UP000221011">
    <property type="component" value="Chromosome"/>
</dbReference>
<dbReference type="KEGG" id="sfk:KY5_1063c"/>
<feature type="compositionally biased region" description="Basic and acidic residues" evidence="2">
    <location>
        <begin position="43"/>
        <end position="52"/>
    </location>
</feature>
<dbReference type="Pfam" id="PF11611">
    <property type="entry name" value="DUF4352"/>
    <property type="match status" value="1"/>
</dbReference>
<accession>A0A291Q2W7</accession>
<protein>
    <recommendedName>
        <fullName evidence="4">DUF4352 domain-containing protein</fullName>
    </recommendedName>
</protein>
<feature type="compositionally biased region" description="Basic and acidic residues" evidence="2">
    <location>
        <begin position="63"/>
        <end position="73"/>
    </location>
</feature>
<organism evidence="5 6">
    <name type="scientific">Streptomyces formicae</name>
    <dbReference type="NCBI Taxonomy" id="1616117"/>
    <lineage>
        <taxon>Bacteria</taxon>
        <taxon>Bacillati</taxon>
        <taxon>Actinomycetota</taxon>
        <taxon>Actinomycetes</taxon>
        <taxon>Kitasatosporales</taxon>
        <taxon>Streptomycetaceae</taxon>
        <taxon>Streptomyces</taxon>
    </lineage>
</organism>
<dbReference type="AlphaFoldDB" id="A0A291Q2W7"/>
<dbReference type="PROSITE" id="PS51257">
    <property type="entry name" value="PROKAR_LIPOPROTEIN"/>
    <property type="match status" value="1"/>
</dbReference>
<evidence type="ECO:0000256" key="2">
    <source>
        <dbReference type="SAM" id="MobiDB-lite"/>
    </source>
</evidence>
<dbReference type="InterPro" id="IPR029050">
    <property type="entry name" value="Immunoprotect_excell_Ig-like"/>
</dbReference>
<keyword evidence="6" id="KW-1185">Reference proteome</keyword>
<gene>
    <name evidence="5" type="ORF">KY5_1063c</name>
</gene>
<dbReference type="RefSeq" id="WP_098241110.1">
    <property type="nucleotide sequence ID" value="NZ_CP022685.1"/>
</dbReference>
<proteinExistence type="predicted"/>
<feature type="domain" description="DUF4352" evidence="4">
    <location>
        <begin position="90"/>
        <end position="202"/>
    </location>
</feature>
<reference evidence="5 6" key="1">
    <citation type="submission" date="2017-08" db="EMBL/GenBank/DDBJ databases">
        <title>Complete Genome Sequence of Streptomyces formicae KY5, the formicamycin producer.</title>
        <authorList>
            <person name="Holmes N.A."/>
            <person name="Devine R."/>
            <person name="Qin Z."/>
            <person name="Seipke R.F."/>
            <person name="Wilkinson B."/>
            <person name="Hutchings M.I."/>
        </authorList>
    </citation>
    <scope>NUCLEOTIDE SEQUENCE [LARGE SCALE GENOMIC DNA]</scope>
    <source>
        <strain evidence="5 6">KY5</strain>
    </source>
</reference>